<reference evidence="1 2" key="1">
    <citation type="journal article" date="2011" name="Genome Res.">
        <title>Comparative genomics of citric-acid-producing Aspergillus niger ATCC 1015 versus enzyme-producing CBS 513.88.</title>
        <authorList>
            <person name="Andersen M.R."/>
            <person name="Salazar M.P."/>
            <person name="Schaap P.J."/>
            <person name="van de Vondervoort P.J."/>
            <person name="Culley D."/>
            <person name="Thykaer J."/>
            <person name="Frisvad J.C."/>
            <person name="Nielsen K.F."/>
            <person name="Albang R."/>
            <person name="Albermann K."/>
            <person name="Berka R.M."/>
            <person name="Braus G.H."/>
            <person name="Braus-Stromeyer S.A."/>
            <person name="Corrochano L.M."/>
            <person name="Dai Z."/>
            <person name="van Dijck P.W."/>
            <person name="Hofmann G."/>
            <person name="Lasure L.L."/>
            <person name="Magnuson J.K."/>
            <person name="Menke H."/>
            <person name="Meijer M."/>
            <person name="Meijer S.L."/>
            <person name="Nielsen J.B."/>
            <person name="Nielsen M.L."/>
            <person name="van Ooyen A.J."/>
            <person name="Pel H.J."/>
            <person name="Poulsen L."/>
            <person name="Samson R.A."/>
            <person name="Stam H."/>
            <person name="Tsang A."/>
            <person name="van den Brink J.M."/>
            <person name="Atkins A."/>
            <person name="Aerts A."/>
            <person name="Shapiro H."/>
            <person name="Pangilinan J."/>
            <person name="Salamov A."/>
            <person name="Lou Y."/>
            <person name="Lindquist E."/>
            <person name="Lucas S."/>
            <person name="Grimwood J."/>
            <person name="Grigoriev I.V."/>
            <person name="Kubicek C.P."/>
            <person name="Martinez D."/>
            <person name="van Peij N.N."/>
            <person name="Roubos J.A."/>
            <person name="Nielsen J."/>
            <person name="Baker S.E."/>
        </authorList>
    </citation>
    <scope>NUCLEOTIDE SEQUENCE [LARGE SCALE GENOMIC DNA]</scope>
    <source>
        <strain evidence="2">ATCC 1015 / CBS 113.46 / FGSC A1144 / LSHB Ac4 / NCTC 3858a / NRRL 328 / USDA 3528.7</strain>
    </source>
</reference>
<dbReference type="Proteomes" id="UP000009038">
    <property type="component" value="Unassembled WGS sequence"/>
</dbReference>
<accession>G3Y4M9</accession>
<sequence length="250" mass="27087">MDLALVRPLFDRPELPISYPRQVAVQAECGTGSYSRRYCPGGPGSDGCRNLEQCWTFLDGFRPDDQTQAHCTESGPSLPLLEMRPFLFADDRIANAGFTNCDLVVSKPAEAAVIYGPICLAIPPTVAIGIEPSRLHLNPHFSAVLPLPFATAPKTTARYRDNLRSLLRRGVQTRDMALDNSKCVWMQAIGAPSGCSVSRTSPKCSNQPPAFLTGSSENLSWLARGLFPPTLIDDSAQISACLFLCFLGGP</sequence>
<dbReference type="AlphaFoldDB" id="G3Y4M9"/>
<protein>
    <submittedName>
        <fullName evidence="1">Uncharacterized protein</fullName>
    </submittedName>
</protein>
<gene>
    <name evidence="1" type="ORF">ASPNIDRAFT_45175</name>
</gene>
<proteinExistence type="predicted"/>
<evidence type="ECO:0000313" key="2">
    <source>
        <dbReference type="Proteomes" id="UP000009038"/>
    </source>
</evidence>
<evidence type="ECO:0000313" key="1">
    <source>
        <dbReference type="EMBL" id="EHA22406.1"/>
    </source>
</evidence>
<comment type="caution">
    <text evidence="1">The sequence shown here is derived from an EMBL/GenBank/DDBJ whole genome shotgun (WGS) entry which is preliminary data.</text>
</comment>
<organism evidence="1 2">
    <name type="scientific">Aspergillus niger (strain ATCC 1015 / CBS 113.46 / FGSC A1144 / LSHB Ac4 / NCTC 3858a / NRRL 328 / USDA 3528.7)</name>
    <dbReference type="NCBI Taxonomy" id="380704"/>
    <lineage>
        <taxon>Eukaryota</taxon>
        <taxon>Fungi</taxon>
        <taxon>Dikarya</taxon>
        <taxon>Ascomycota</taxon>
        <taxon>Pezizomycotina</taxon>
        <taxon>Eurotiomycetes</taxon>
        <taxon>Eurotiomycetidae</taxon>
        <taxon>Eurotiales</taxon>
        <taxon>Aspergillaceae</taxon>
        <taxon>Aspergillus</taxon>
        <taxon>Aspergillus subgen. Circumdati</taxon>
    </lineage>
</organism>
<dbReference type="HOGENOM" id="CLU_1111164_0_0_1"/>
<dbReference type="OrthoDB" id="10528076at2759"/>
<dbReference type="VEuPathDB" id="FungiDB:ASPNIDRAFT2_45175"/>
<name>G3Y4M9_ASPNA</name>
<dbReference type="EMBL" id="ACJE01000012">
    <property type="protein sequence ID" value="EHA22406.1"/>
    <property type="molecule type" value="Genomic_DNA"/>
</dbReference>